<evidence type="ECO:0000256" key="1">
    <source>
        <dbReference type="PROSITE-ProRule" id="PRU00285"/>
    </source>
</evidence>
<evidence type="ECO:0000313" key="5">
    <source>
        <dbReference type="Proteomes" id="UP000662074"/>
    </source>
</evidence>
<feature type="domain" description="SHSP" evidence="3">
    <location>
        <begin position="34"/>
        <end position="146"/>
    </location>
</feature>
<gene>
    <name evidence="4" type="ORF">GCM10011425_34040</name>
</gene>
<dbReference type="CDD" id="cd06464">
    <property type="entry name" value="ACD_sHsps-like"/>
    <property type="match status" value="1"/>
</dbReference>
<evidence type="ECO:0000313" key="4">
    <source>
        <dbReference type="EMBL" id="GGI52192.1"/>
    </source>
</evidence>
<accession>A0A917N4J8</accession>
<keyword evidence="5" id="KW-1185">Reference proteome</keyword>
<protein>
    <submittedName>
        <fullName evidence="4">Heat-shock protein</fullName>
    </submittedName>
</protein>
<comment type="similarity">
    <text evidence="1 2">Belongs to the small heat shock protein (HSP20) family.</text>
</comment>
<dbReference type="InterPro" id="IPR008978">
    <property type="entry name" value="HSP20-like_chaperone"/>
</dbReference>
<dbReference type="SUPFAM" id="SSF49764">
    <property type="entry name" value="HSP20-like chaperones"/>
    <property type="match status" value="1"/>
</dbReference>
<dbReference type="Proteomes" id="UP000662074">
    <property type="component" value="Unassembled WGS sequence"/>
</dbReference>
<evidence type="ECO:0000259" key="3">
    <source>
        <dbReference type="PROSITE" id="PS01031"/>
    </source>
</evidence>
<name>A0A917N4J8_9SPHI</name>
<reference evidence="4" key="2">
    <citation type="submission" date="2020-09" db="EMBL/GenBank/DDBJ databases">
        <authorList>
            <person name="Sun Q."/>
            <person name="Sedlacek I."/>
        </authorList>
    </citation>
    <scope>NUCLEOTIDE SEQUENCE</scope>
    <source>
        <strain evidence="4">CCM 8711</strain>
    </source>
</reference>
<dbReference type="EMBL" id="BMDO01000011">
    <property type="protein sequence ID" value="GGI52192.1"/>
    <property type="molecule type" value="Genomic_DNA"/>
</dbReference>
<dbReference type="PROSITE" id="PS01031">
    <property type="entry name" value="SHSP"/>
    <property type="match status" value="1"/>
</dbReference>
<evidence type="ECO:0000256" key="2">
    <source>
        <dbReference type="RuleBase" id="RU003616"/>
    </source>
</evidence>
<reference evidence="4" key="1">
    <citation type="journal article" date="2014" name="Int. J. Syst. Evol. Microbiol.">
        <title>Complete genome sequence of Corynebacterium casei LMG S-19264T (=DSM 44701T), isolated from a smear-ripened cheese.</title>
        <authorList>
            <consortium name="US DOE Joint Genome Institute (JGI-PGF)"/>
            <person name="Walter F."/>
            <person name="Albersmeier A."/>
            <person name="Kalinowski J."/>
            <person name="Ruckert C."/>
        </authorList>
    </citation>
    <scope>NUCLEOTIDE SEQUENCE</scope>
    <source>
        <strain evidence="4">CCM 8711</strain>
    </source>
</reference>
<organism evidence="4 5">
    <name type="scientific">Mucilaginibacter galii</name>
    <dbReference type="NCBI Taxonomy" id="2005073"/>
    <lineage>
        <taxon>Bacteria</taxon>
        <taxon>Pseudomonadati</taxon>
        <taxon>Bacteroidota</taxon>
        <taxon>Sphingobacteriia</taxon>
        <taxon>Sphingobacteriales</taxon>
        <taxon>Sphingobacteriaceae</taxon>
        <taxon>Mucilaginibacter</taxon>
    </lineage>
</organism>
<comment type="caution">
    <text evidence="4">The sequence shown here is derived from an EMBL/GenBank/DDBJ whole genome shotgun (WGS) entry which is preliminary data.</text>
</comment>
<dbReference type="PANTHER" id="PTHR11527">
    <property type="entry name" value="HEAT-SHOCK PROTEIN 20 FAMILY MEMBER"/>
    <property type="match status" value="1"/>
</dbReference>
<dbReference type="InterPro" id="IPR031107">
    <property type="entry name" value="Small_HSP"/>
</dbReference>
<dbReference type="Pfam" id="PF00011">
    <property type="entry name" value="HSP20"/>
    <property type="match status" value="1"/>
</dbReference>
<dbReference type="RefSeq" id="WP_188418309.1">
    <property type="nucleotide sequence ID" value="NZ_BMDO01000011.1"/>
</dbReference>
<proteinExistence type="inferred from homology"/>
<dbReference type="InterPro" id="IPR002068">
    <property type="entry name" value="A-crystallin/Hsp20_dom"/>
</dbReference>
<dbReference type="Gene3D" id="2.60.40.790">
    <property type="match status" value="1"/>
</dbReference>
<sequence>MSLVKWNSDKSNNALMPGFTDIFENFFNDAFVADRMTSRVPAVNISETPEAYHIELAAPGLRKQDFKISTERNMLTVSVEQRAENNETHKKYNKREFSYTSFVRSFTLPKTADDSRIEAVYNDGVLQIDVAKKEEAKAVSRQIDIK</sequence>
<dbReference type="AlphaFoldDB" id="A0A917N4J8"/>